<evidence type="ECO:0000256" key="1">
    <source>
        <dbReference type="SAM" id="Phobius"/>
    </source>
</evidence>
<feature type="transmembrane region" description="Helical" evidence="1">
    <location>
        <begin position="74"/>
        <end position="95"/>
    </location>
</feature>
<keyword evidence="1" id="KW-1133">Transmembrane helix</keyword>
<feature type="transmembrane region" description="Helical" evidence="1">
    <location>
        <begin position="41"/>
        <end position="62"/>
    </location>
</feature>
<sequence length="106" mass="11718">MSRPYLALMALLTFSAYTLFTLLQAEQSLLQFGLQLLAQPDTAQVVIDLYLMAWLAGLWMLQDARARGRSARSVLPYLLLTAVFVSIGPLLYLVVNGFGRGAPQRA</sequence>
<reference evidence="3" key="1">
    <citation type="submission" date="2016-10" db="EMBL/GenBank/DDBJ databases">
        <authorList>
            <person name="Varghese N."/>
            <person name="Submissions S."/>
        </authorList>
    </citation>
    <scope>NUCLEOTIDE SEQUENCE [LARGE SCALE GENOMIC DNA]</scope>
    <source>
        <strain evidence="3">DSM 9751</strain>
    </source>
</reference>
<dbReference type="Proteomes" id="UP000198982">
    <property type="component" value="Unassembled WGS sequence"/>
</dbReference>
<dbReference type="EMBL" id="FNTJ01000001">
    <property type="protein sequence ID" value="SEC13330.1"/>
    <property type="molecule type" value="Genomic_DNA"/>
</dbReference>
<dbReference type="AlphaFoldDB" id="A0A1H4Q1B3"/>
<proteinExistence type="predicted"/>
<evidence type="ECO:0000313" key="3">
    <source>
        <dbReference type="Proteomes" id="UP000198982"/>
    </source>
</evidence>
<name>A0A1H4Q1B3_9PSED</name>
<evidence type="ECO:0000313" key="2">
    <source>
        <dbReference type="EMBL" id="SEC13330.1"/>
    </source>
</evidence>
<keyword evidence="1" id="KW-0472">Membrane</keyword>
<evidence type="ECO:0008006" key="4">
    <source>
        <dbReference type="Google" id="ProtNLM"/>
    </source>
</evidence>
<dbReference type="RefSeq" id="WP_092315631.1">
    <property type="nucleotide sequence ID" value="NZ_FNTJ01000001.1"/>
</dbReference>
<protein>
    <recommendedName>
        <fullName evidence="4">DUF2834 domain-containing protein</fullName>
    </recommendedName>
</protein>
<accession>A0A1H4Q1B3</accession>
<keyword evidence="3" id="KW-1185">Reference proteome</keyword>
<keyword evidence="1" id="KW-0812">Transmembrane</keyword>
<organism evidence="2 3">
    <name type="scientific">Pseudomonas saponiphila</name>
    <dbReference type="NCBI Taxonomy" id="556534"/>
    <lineage>
        <taxon>Bacteria</taxon>
        <taxon>Pseudomonadati</taxon>
        <taxon>Pseudomonadota</taxon>
        <taxon>Gammaproteobacteria</taxon>
        <taxon>Pseudomonadales</taxon>
        <taxon>Pseudomonadaceae</taxon>
        <taxon>Pseudomonas</taxon>
    </lineage>
</organism>
<gene>
    <name evidence="2" type="ORF">SAMN05216178_3571</name>
</gene>